<gene>
    <name evidence="7" type="ORF">N7537_011256</name>
</gene>
<comment type="similarity">
    <text evidence="2">Belongs to the major facilitator superfamily. TCR/Tet family.</text>
</comment>
<proteinExistence type="inferred from homology"/>
<comment type="caution">
    <text evidence="7">The sequence shown here is derived from an EMBL/GenBank/DDBJ whole genome shotgun (WGS) entry which is preliminary data.</text>
</comment>
<organism evidence="7 8">
    <name type="scientific">Penicillium hordei</name>
    <dbReference type="NCBI Taxonomy" id="40994"/>
    <lineage>
        <taxon>Eukaryota</taxon>
        <taxon>Fungi</taxon>
        <taxon>Dikarya</taxon>
        <taxon>Ascomycota</taxon>
        <taxon>Pezizomycotina</taxon>
        <taxon>Eurotiomycetes</taxon>
        <taxon>Eurotiomycetidae</taxon>
        <taxon>Eurotiales</taxon>
        <taxon>Aspergillaceae</taxon>
        <taxon>Penicillium</taxon>
    </lineage>
</organism>
<dbReference type="GO" id="GO:0005886">
    <property type="term" value="C:plasma membrane"/>
    <property type="evidence" value="ECO:0007669"/>
    <property type="project" value="TreeGrafter"/>
</dbReference>
<dbReference type="EMBL" id="JAQJAE010000006">
    <property type="protein sequence ID" value="KAJ5588578.1"/>
    <property type="molecule type" value="Genomic_DNA"/>
</dbReference>
<evidence type="ECO:0000256" key="6">
    <source>
        <dbReference type="SAM" id="Phobius"/>
    </source>
</evidence>
<reference evidence="7" key="2">
    <citation type="submission" date="2023-01" db="EMBL/GenBank/DDBJ databases">
        <authorList>
            <person name="Petersen C."/>
        </authorList>
    </citation>
    <scope>NUCLEOTIDE SEQUENCE</scope>
    <source>
        <strain evidence="7">IBT 12815</strain>
    </source>
</reference>
<evidence type="ECO:0000313" key="8">
    <source>
        <dbReference type="Proteomes" id="UP001213799"/>
    </source>
</evidence>
<accession>A0AAD6DLH0</accession>
<dbReference type="SUPFAM" id="SSF103473">
    <property type="entry name" value="MFS general substrate transporter"/>
    <property type="match status" value="1"/>
</dbReference>
<evidence type="ECO:0000256" key="3">
    <source>
        <dbReference type="ARBA" id="ARBA00022692"/>
    </source>
</evidence>
<dbReference type="RefSeq" id="XP_056747597.1">
    <property type="nucleotide sequence ID" value="XM_056902310.1"/>
</dbReference>
<feature type="transmembrane region" description="Helical" evidence="6">
    <location>
        <begin position="20"/>
        <end position="46"/>
    </location>
</feature>
<feature type="transmembrane region" description="Helical" evidence="6">
    <location>
        <begin position="124"/>
        <end position="146"/>
    </location>
</feature>
<sequence length="163" mass="17511">MPVGAGLISTWRVDTSSGIWIGYQIILGFRIGLGMQHATIAVPTVLEPRDIPVGFSLVFFCQQLGGAIFASVGENVFGQKTLAGLTRVIDDFDPETIVNTGATDLRRIVPVKDLHAVLVEYNSALHWVFIAGTFMAAFSALGAFALEWKSVKGKQGGPSDEED</sequence>
<dbReference type="GO" id="GO:0022857">
    <property type="term" value="F:transmembrane transporter activity"/>
    <property type="evidence" value="ECO:0007669"/>
    <property type="project" value="TreeGrafter"/>
</dbReference>
<comment type="subcellular location">
    <subcellularLocation>
        <location evidence="1">Membrane</location>
        <topology evidence="1">Multi-pass membrane protein</topology>
    </subcellularLocation>
</comment>
<keyword evidence="5 6" id="KW-0472">Membrane</keyword>
<keyword evidence="4 6" id="KW-1133">Transmembrane helix</keyword>
<keyword evidence="8" id="KW-1185">Reference proteome</keyword>
<evidence type="ECO:0000256" key="5">
    <source>
        <dbReference type="ARBA" id="ARBA00023136"/>
    </source>
</evidence>
<dbReference type="Proteomes" id="UP001213799">
    <property type="component" value="Unassembled WGS sequence"/>
</dbReference>
<feature type="transmembrane region" description="Helical" evidence="6">
    <location>
        <begin position="53"/>
        <end position="72"/>
    </location>
</feature>
<evidence type="ECO:0000256" key="2">
    <source>
        <dbReference type="ARBA" id="ARBA00007520"/>
    </source>
</evidence>
<dbReference type="PANTHER" id="PTHR23501">
    <property type="entry name" value="MAJOR FACILITATOR SUPERFAMILY"/>
    <property type="match status" value="1"/>
</dbReference>
<evidence type="ECO:0000256" key="1">
    <source>
        <dbReference type="ARBA" id="ARBA00004141"/>
    </source>
</evidence>
<dbReference type="PANTHER" id="PTHR23501:SF199">
    <property type="entry name" value="MFS EFFLUX TRANSPORTER INPD-RELATED"/>
    <property type="match status" value="1"/>
</dbReference>
<dbReference type="GeneID" id="81592552"/>
<evidence type="ECO:0000256" key="4">
    <source>
        <dbReference type="ARBA" id="ARBA00022989"/>
    </source>
</evidence>
<dbReference type="InterPro" id="IPR036259">
    <property type="entry name" value="MFS_trans_sf"/>
</dbReference>
<reference evidence="7" key="1">
    <citation type="journal article" date="2023" name="IMA Fungus">
        <title>Comparative genomic study of the Penicillium genus elucidates a diverse pangenome and 15 lateral gene transfer events.</title>
        <authorList>
            <person name="Petersen C."/>
            <person name="Sorensen T."/>
            <person name="Nielsen M.R."/>
            <person name="Sondergaard T.E."/>
            <person name="Sorensen J.L."/>
            <person name="Fitzpatrick D.A."/>
            <person name="Frisvad J.C."/>
            <person name="Nielsen K.L."/>
        </authorList>
    </citation>
    <scope>NUCLEOTIDE SEQUENCE</scope>
    <source>
        <strain evidence="7">IBT 12815</strain>
    </source>
</reference>
<protein>
    <submittedName>
        <fullName evidence="7">MFS general substrate transporter</fullName>
    </submittedName>
</protein>
<keyword evidence="3 6" id="KW-0812">Transmembrane</keyword>
<evidence type="ECO:0000313" key="7">
    <source>
        <dbReference type="EMBL" id="KAJ5588578.1"/>
    </source>
</evidence>
<name>A0AAD6DLH0_9EURO</name>
<dbReference type="AlphaFoldDB" id="A0AAD6DLH0"/>